<gene>
    <name evidence="2" type="ORF">PZE19_02210</name>
</gene>
<dbReference type="Gene3D" id="2.60.120.10">
    <property type="entry name" value="Jelly Rolls"/>
    <property type="match status" value="1"/>
</dbReference>
<dbReference type="InterPro" id="IPR018490">
    <property type="entry name" value="cNMP-bd_dom_sf"/>
</dbReference>
<proteinExistence type="predicted"/>
<dbReference type="CDD" id="cd00038">
    <property type="entry name" value="CAP_ED"/>
    <property type="match status" value="1"/>
</dbReference>
<dbReference type="InterPro" id="IPR014710">
    <property type="entry name" value="RmlC-like_jellyroll"/>
</dbReference>
<keyword evidence="3" id="KW-1185">Reference proteome</keyword>
<dbReference type="EMBL" id="JARRAG010000001">
    <property type="protein sequence ID" value="MDG3002589.1"/>
    <property type="molecule type" value="Genomic_DNA"/>
</dbReference>
<evidence type="ECO:0000313" key="2">
    <source>
        <dbReference type="EMBL" id="MDG3002589.1"/>
    </source>
</evidence>
<dbReference type="SMART" id="SM00100">
    <property type="entry name" value="cNMP"/>
    <property type="match status" value="1"/>
</dbReference>
<protein>
    <submittedName>
        <fullName evidence="2">Cyclic nucleotide-binding domain-containing protein</fullName>
    </submittedName>
</protein>
<dbReference type="Pfam" id="PF00027">
    <property type="entry name" value="cNMP_binding"/>
    <property type="match status" value="1"/>
</dbReference>
<evidence type="ECO:0000313" key="3">
    <source>
        <dbReference type="Proteomes" id="UP001216907"/>
    </source>
</evidence>
<dbReference type="PROSITE" id="PS50042">
    <property type="entry name" value="CNMP_BINDING_3"/>
    <property type="match status" value="1"/>
</dbReference>
<reference evidence="2 3" key="1">
    <citation type="submission" date="2023-03" db="EMBL/GenBank/DDBJ databases">
        <title>Paludisphaera mucosa sp. nov. a novel planctomycete from northern fen.</title>
        <authorList>
            <person name="Ivanova A."/>
        </authorList>
    </citation>
    <scope>NUCLEOTIDE SEQUENCE [LARGE SCALE GENOMIC DNA]</scope>
    <source>
        <strain evidence="2 3">Pla2</strain>
    </source>
</reference>
<dbReference type="Proteomes" id="UP001216907">
    <property type="component" value="Unassembled WGS sequence"/>
</dbReference>
<feature type="domain" description="Cyclic nucleotide-binding" evidence="1">
    <location>
        <begin position="15"/>
        <end position="117"/>
    </location>
</feature>
<accession>A0ABT6F4W0</accession>
<name>A0ABT6F4W0_9BACT</name>
<dbReference type="SUPFAM" id="SSF51206">
    <property type="entry name" value="cAMP-binding domain-like"/>
    <property type="match status" value="1"/>
</dbReference>
<evidence type="ECO:0000259" key="1">
    <source>
        <dbReference type="PROSITE" id="PS50042"/>
    </source>
</evidence>
<sequence>MINAEAADRFMAAPWLESTDREAKQQLLGSLAEERAAKGTILLAQGQPNDHLAFLIEGAAEIERRSDGGRNDLITTLKAPAVFGTTSFFRPNPPQATVRATSDVWLLTLHHPAYETLRRDHPRAAEALAVAVLRAVSERFDLIDKLFADYIQKHPHAPSDAISEWSRFRARLFEEHAI</sequence>
<dbReference type="RefSeq" id="WP_277858953.1">
    <property type="nucleotide sequence ID" value="NZ_JARRAG010000001.1"/>
</dbReference>
<dbReference type="InterPro" id="IPR000595">
    <property type="entry name" value="cNMP-bd_dom"/>
</dbReference>
<comment type="caution">
    <text evidence="2">The sequence shown here is derived from an EMBL/GenBank/DDBJ whole genome shotgun (WGS) entry which is preliminary data.</text>
</comment>
<organism evidence="2 3">
    <name type="scientific">Paludisphaera mucosa</name>
    <dbReference type="NCBI Taxonomy" id="3030827"/>
    <lineage>
        <taxon>Bacteria</taxon>
        <taxon>Pseudomonadati</taxon>
        <taxon>Planctomycetota</taxon>
        <taxon>Planctomycetia</taxon>
        <taxon>Isosphaerales</taxon>
        <taxon>Isosphaeraceae</taxon>
        <taxon>Paludisphaera</taxon>
    </lineage>
</organism>